<dbReference type="InterPro" id="IPR001647">
    <property type="entry name" value="HTH_TetR"/>
</dbReference>
<feature type="domain" description="HTH tetR-type" evidence="5">
    <location>
        <begin position="12"/>
        <end position="72"/>
    </location>
</feature>
<dbReference type="Gene3D" id="1.10.357.10">
    <property type="entry name" value="Tetracycline Repressor, domain 2"/>
    <property type="match status" value="1"/>
</dbReference>
<dbReference type="EMBL" id="VUOC01000002">
    <property type="protein sequence ID" value="KAA2243153.1"/>
    <property type="molecule type" value="Genomic_DNA"/>
</dbReference>
<dbReference type="InterPro" id="IPR050109">
    <property type="entry name" value="HTH-type_TetR-like_transc_reg"/>
</dbReference>
<dbReference type="Pfam" id="PF00440">
    <property type="entry name" value="TetR_N"/>
    <property type="match status" value="1"/>
</dbReference>
<evidence type="ECO:0000256" key="4">
    <source>
        <dbReference type="PROSITE-ProRule" id="PRU00335"/>
    </source>
</evidence>
<reference evidence="6 7" key="2">
    <citation type="submission" date="2019-09" db="EMBL/GenBank/DDBJ databases">
        <authorList>
            <person name="Jin C."/>
        </authorList>
    </citation>
    <scope>NUCLEOTIDE SEQUENCE [LARGE SCALE GENOMIC DNA]</scope>
    <source>
        <strain evidence="6 7">BN140078</strain>
    </source>
</reference>
<name>A0A5B2VTQ0_9BACT</name>
<reference evidence="6 7" key="1">
    <citation type="submission" date="2019-09" db="EMBL/GenBank/DDBJ databases">
        <title>Chitinophaga ginsengihumi sp. nov., isolated from soil of ginseng rhizosphere.</title>
        <authorList>
            <person name="Lee J."/>
        </authorList>
    </citation>
    <scope>NUCLEOTIDE SEQUENCE [LARGE SCALE GENOMIC DNA]</scope>
    <source>
        <strain evidence="6 7">BN140078</strain>
    </source>
</reference>
<evidence type="ECO:0000256" key="2">
    <source>
        <dbReference type="ARBA" id="ARBA00023125"/>
    </source>
</evidence>
<dbReference type="GO" id="GO:0003700">
    <property type="term" value="F:DNA-binding transcription factor activity"/>
    <property type="evidence" value="ECO:0007669"/>
    <property type="project" value="TreeGrafter"/>
</dbReference>
<evidence type="ECO:0000256" key="3">
    <source>
        <dbReference type="ARBA" id="ARBA00023163"/>
    </source>
</evidence>
<dbReference type="PANTHER" id="PTHR30055">
    <property type="entry name" value="HTH-TYPE TRANSCRIPTIONAL REGULATOR RUTR"/>
    <property type="match status" value="1"/>
</dbReference>
<evidence type="ECO:0000313" key="7">
    <source>
        <dbReference type="Proteomes" id="UP000324611"/>
    </source>
</evidence>
<dbReference type="InterPro" id="IPR036271">
    <property type="entry name" value="Tet_transcr_reg_TetR-rel_C_sf"/>
</dbReference>
<feature type="DNA-binding region" description="H-T-H motif" evidence="4">
    <location>
        <begin position="35"/>
        <end position="54"/>
    </location>
</feature>
<dbReference type="RefSeq" id="WP_149838028.1">
    <property type="nucleotide sequence ID" value="NZ_VUOC01000002.1"/>
</dbReference>
<gene>
    <name evidence="6" type="ORF">F0L74_11605</name>
</gene>
<dbReference type="SUPFAM" id="SSF46689">
    <property type="entry name" value="Homeodomain-like"/>
    <property type="match status" value="1"/>
</dbReference>
<keyword evidence="7" id="KW-1185">Reference proteome</keyword>
<evidence type="ECO:0000259" key="5">
    <source>
        <dbReference type="PROSITE" id="PS50977"/>
    </source>
</evidence>
<dbReference type="PRINTS" id="PR00455">
    <property type="entry name" value="HTHTETR"/>
</dbReference>
<dbReference type="PANTHER" id="PTHR30055:SF212">
    <property type="entry name" value="TETR-FAMILY FAMILY TRANSCRIPTIONAL REGULATOR"/>
    <property type="match status" value="1"/>
</dbReference>
<dbReference type="Proteomes" id="UP000324611">
    <property type="component" value="Unassembled WGS sequence"/>
</dbReference>
<evidence type="ECO:0000256" key="1">
    <source>
        <dbReference type="ARBA" id="ARBA00023015"/>
    </source>
</evidence>
<dbReference type="PROSITE" id="PS50977">
    <property type="entry name" value="HTH_TETR_2"/>
    <property type="match status" value="1"/>
</dbReference>
<accession>A0A5B2VTQ0</accession>
<keyword evidence="2 4" id="KW-0238">DNA-binding</keyword>
<keyword evidence="1" id="KW-0805">Transcription regulation</keyword>
<proteinExistence type="predicted"/>
<evidence type="ECO:0000313" key="6">
    <source>
        <dbReference type="EMBL" id="KAA2243153.1"/>
    </source>
</evidence>
<comment type="caution">
    <text evidence="6">The sequence shown here is derived from an EMBL/GenBank/DDBJ whole genome shotgun (WGS) entry which is preliminary data.</text>
</comment>
<sequence>MGIADRKEREKTEMKRLIMDAAMRMFLEEGYEKTSIRNIAEKIEYSPATIYLYYKDKDELLYDVQRQAFEKLYQVFEKKAVNKHPFKRLEELGKAYIQFGLEQPDLYDLMFIIRSPMNKIEQEDTWENGDASLQFLLSIVEECMAQQLIRFQDKHVAALSLWSVCHGLVSLHVRCRLKVMSLDDNSASHAIYHALDQYLQMIKV</sequence>
<keyword evidence="3" id="KW-0804">Transcription</keyword>
<dbReference type="AlphaFoldDB" id="A0A5B2VTQ0"/>
<organism evidence="6 7">
    <name type="scientific">Chitinophaga agrisoli</name>
    <dbReference type="NCBI Taxonomy" id="2607653"/>
    <lineage>
        <taxon>Bacteria</taxon>
        <taxon>Pseudomonadati</taxon>
        <taxon>Bacteroidota</taxon>
        <taxon>Chitinophagia</taxon>
        <taxon>Chitinophagales</taxon>
        <taxon>Chitinophagaceae</taxon>
        <taxon>Chitinophaga</taxon>
    </lineage>
</organism>
<dbReference type="GO" id="GO:0000976">
    <property type="term" value="F:transcription cis-regulatory region binding"/>
    <property type="evidence" value="ECO:0007669"/>
    <property type="project" value="TreeGrafter"/>
</dbReference>
<protein>
    <submittedName>
        <fullName evidence="6">TetR/AcrR family transcriptional regulator</fullName>
    </submittedName>
</protein>
<dbReference type="InterPro" id="IPR009057">
    <property type="entry name" value="Homeodomain-like_sf"/>
</dbReference>
<dbReference type="InterPro" id="IPR025996">
    <property type="entry name" value="MT1864/Rv1816-like_C"/>
</dbReference>
<dbReference type="Pfam" id="PF13305">
    <property type="entry name" value="TetR_C_33"/>
    <property type="match status" value="1"/>
</dbReference>
<dbReference type="SUPFAM" id="SSF48498">
    <property type="entry name" value="Tetracyclin repressor-like, C-terminal domain"/>
    <property type="match status" value="1"/>
</dbReference>